<protein>
    <submittedName>
        <fullName evidence="1">Uncharacterized protein</fullName>
    </submittedName>
</protein>
<evidence type="ECO:0000313" key="1">
    <source>
        <dbReference type="EMBL" id="JAC63416.1"/>
    </source>
</evidence>
<sequence>MARKPIILFKNKVSLLQSSHEIDSHLFIQGTWMEQLFPDGFLERPARYKDQDEWSCVMKVNQNWPFSVESSSVVTCFMSASFQGEIVLKAVESVTILGRRGSLASRDISALYQGFR</sequence>
<name>A0A061QYM7_9CHLO</name>
<organism evidence="1">
    <name type="scientific">Tetraselmis sp. GSL018</name>
    <dbReference type="NCBI Taxonomy" id="582737"/>
    <lineage>
        <taxon>Eukaryota</taxon>
        <taxon>Viridiplantae</taxon>
        <taxon>Chlorophyta</taxon>
        <taxon>core chlorophytes</taxon>
        <taxon>Chlorodendrophyceae</taxon>
        <taxon>Chlorodendrales</taxon>
        <taxon>Chlorodendraceae</taxon>
        <taxon>Tetraselmis</taxon>
    </lineage>
</organism>
<accession>A0A061QYM7</accession>
<dbReference type="AlphaFoldDB" id="A0A061QYM7"/>
<feature type="non-terminal residue" evidence="1">
    <location>
        <position position="116"/>
    </location>
</feature>
<gene>
    <name evidence="1" type="ORF">TSPGSL018_20729</name>
</gene>
<dbReference type="EMBL" id="GBEZ01023475">
    <property type="protein sequence ID" value="JAC63416.1"/>
    <property type="molecule type" value="Transcribed_RNA"/>
</dbReference>
<proteinExistence type="predicted"/>
<reference evidence="1" key="1">
    <citation type="submission" date="2014-05" db="EMBL/GenBank/DDBJ databases">
        <title>The transcriptome of the halophilic microalga Tetraselmis sp. GSL018 isolated from the Great Salt Lake, Utah.</title>
        <authorList>
            <person name="Jinkerson R.E."/>
            <person name="D'Adamo S."/>
            <person name="Posewitz M.C."/>
        </authorList>
    </citation>
    <scope>NUCLEOTIDE SEQUENCE</scope>
    <source>
        <strain evidence="1">GSL018</strain>
    </source>
</reference>